<keyword evidence="4" id="KW-0547">Nucleotide-binding</keyword>
<dbReference type="InterPro" id="IPR017871">
    <property type="entry name" value="ABC_transporter-like_CS"/>
</dbReference>
<dbReference type="PANTHER" id="PTHR42711:SF5">
    <property type="entry name" value="ABC TRANSPORTER ATP-BINDING PROTEIN NATA"/>
    <property type="match status" value="1"/>
</dbReference>
<dbReference type="InterPro" id="IPR003439">
    <property type="entry name" value="ABC_transporter-like_ATP-bd"/>
</dbReference>
<evidence type="ECO:0000256" key="5">
    <source>
        <dbReference type="ARBA" id="ARBA00022840"/>
    </source>
</evidence>
<organism evidence="7 8">
    <name type="scientific">Methylacidimicrobium cyclopophantes</name>
    <dbReference type="NCBI Taxonomy" id="1041766"/>
    <lineage>
        <taxon>Bacteria</taxon>
        <taxon>Pseudomonadati</taxon>
        <taxon>Verrucomicrobiota</taxon>
        <taxon>Methylacidimicrobium</taxon>
    </lineage>
</organism>
<dbReference type="PANTHER" id="PTHR42711">
    <property type="entry name" value="ABC TRANSPORTER ATP-BINDING PROTEIN"/>
    <property type="match status" value="1"/>
</dbReference>
<dbReference type="InterPro" id="IPR027417">
    <property type="entry name" value="P-loop_NTPase"/>
</dbReference>
<evidence type="ECO:0000259" key="6">
    <source>
        <dbReference type="PROSITE" id="PS50893"/>
    </source>
</evidence>
<dbReference type="Proteomes" id="UP000381693">
    <property type="component" value="Unassembled WGS sequence"/>
</dbReference>
<dbReference type="Pfam" id="PF00005">
    <property type="entry name" value="ABC_tran"/>
    <property type="match status" value="1"/>
</dbReference>
<dbReference type="EMBL" id="CABFUZ020000150">
    <property type="protein sequence ID" value="VVM07177.1"/>
    <property type="molecule type" value="Genomic_DNA"/>
</dbReference>
<dbReference type="OrthoDB" id="9809450at2"/>
<sequence length="256" mass="28749">MGEFVISVEELRKEFLRDRPVVNGLSFSLRRGEALGLLGPNGAGKTTVIHLLLGLTTPTSGKITIFGLPMPEKRVEVLERLNFASAYALLPSNLTVRQNLMTFARLYGVARPREKIERLLSELEIGPRIDQVTGQLSAGEAARLSLCKALLNEPEILLLDEPTAGLDPDIADKVRQLLRRLRAERGIAMIYTSHNMRDVEEVCDRVLFLRKGRLLVEGSPEEVVRSFRCEDLEKLFIQLARERKQDLPGAISEEHE</sequence>
<dbReference type="PROSITE" id="PS00211">
    <property type="entry name" value="ABC_TRANSPORTER_1"/>
    <property type="match status" value="1"/>
</dbReference>
<dbReference type="GO" id="GO:0016887">
    <property type="term" value="F:ATP hydrolysis activity"/>
    <property type="evidence" value="ECO:0007669"/>
    <property type="project" value="InterPro"/>
</dbReference>
<comment type="similarity">
    <text evidence="1">Belongs to the ABC transporter superfamily.</text>
</comment>
<dbReference type="InterPro" id="IPR050763">
    <property type="entry name" value="ABC_transporter_ATP-binding"/>
</dbReference>
<dbReference type="AlphaFoldDB" id="A0A5E6MCL1"/>
<dbReference type="GO" id="GO:0005524">
    <property type="term" value="F:ATP binding"/>
    <property type="evidence" value="ECO:0007669"/>
    <property type="project" value="UniProtKB-KW"/>
</dbReference>
<protein>
    <submittedName>
        <fullName evidence="7">ABC transporter ATP-binding protein YbhF</fullName>
    </submittedName>
</protein>
<dbReference type="RefSeq" id="WP_142525470.1">
    <property type="nucleotide sequence ID" value="NZ_CABFUZ020000150.1"/>
</dbReference>
<gene>
    <name evidence="7" type="primary">ybhF</name>
    <name evidence="7" type="ORF">MAMC_01479</name>
</gene>
<comment type="caution">
    <text evidence="7">The sequence shown here is derived from an EMBL/GenBank/DDBJ whole genome shotgun (WGS) entry which is preliminary data.</text>
</comment>
<evidence type="ECO:0000313" key="7">
    <source>
        <dbReference type="EMBL" id="VVM07177.1"/>
    </source>
</evidence>
<keyword evidence="8" id="KW-1185">Reference proteome</keyword>
<evidence type="ECO:0000256" key="3">
    <source>
        <dbReference type="ARBA" id="ARBA00022458"/>
    </source>
</evidence>
<evidence type="ECO:0000256" key="4">
    <source>
        <dbReference type="ARBA" id="ARBA00022741"/>
    </source>
</evidence>
<dbReference type="InterPro" id="IPR003593">
    <property type="entry name" value="AAA+_ATPase"/>
</dbReference>
<keyword evidence="2" id="KW-0813">Transport</keyword>
<dbReference type="SMART" id="SM00382">
    <property type="entry name" value="AAA"/>
    <property type="match status" value="1"/>
</dbReference>
<keyword evidence="5 7" id="KW-0067">ATP-binding</keyword>
<dbReference type="PROSITE" id="PS50893">
    <property type="entry name" value="ABC_TRANSPORTER_2"/>
    <property type="match status" value="1"/>
</dbReference>
<evidence type="ECO:0000313" key="8">
    <source>
        <dbReference type="Proteomes" id="UP000381693"/>
    </source>
</evidence>
<evidence type="ECO:0000256" key="2">
    <source>
        <dbReference type="ARBA" id="ARBA00022448"/>
    </source>
</evidence>
<evidence type="ECO:0000256" key="1">
    <source>
        <dbReference type="ARBA" id="ARBA00005417"/>
    </source>
</evidence>
<feature type="domain" description="ABC transporter" evidence="6">
    <location>
        <begin position="6"/>
        <end position="236"/>
    </location>
</feature>
<proteinExistence type="inferred from homology"/>
<accession>A0A5E6MCL1</accession>
<dbReference type="SUPFAM" id="SSF52540">
    <property type="entry name" value="P-loop containing nucleoside triphosphate hydrolases"/>
    <property type="match status" value="1"/>
</dbReference>
<name>A0A5E6MCL1_9BACT</name>
<reference evidence="7" key="1">
    <citation type="submission" date="2019-09" db="EMBL/GenBank/DDBJ databases">
        <authorList>
            <person name="Cremers G."/>
        </authorList>
    </citation>
    <scope>NUCLEOTIDE SEQUENCE [LARGE SCALE GENOMIC DNA]</scope>
    <source>
        <strain evidence="7">3B</strain>
    </source>
</reference>
<keyword evidence="3" id="KW-0536">Nodulation</keyword>
<dbReference type="CDD" id="cd03230">
    <property type="entry name" value="ABC_DR_subfamily_A"/>
    <property type="match status" value="1"/>
</dbReference>
<dbReference type="Gene3D" id="3.40.50.300">
    <property type="entry name" value="P-loop containing nucleotide triphosphate hydrolases"/>
    <property type="match status" value="1"/>
</dbReference>